<organism evidence="1 2">
    <name type="scientific">Spirosoma arboris</name>
    <dbReference type="NCBI Taxonomy" id="2682092"/>
    <lineage>
        <taxon>Bacteria</taxon>
        <taxon>Pseudomonadati</taxon>
        <taxon>Bacteroidota</taxon>
        <taxon>Cytophagia</taxon>
        <taxon>Cytophagales</taxon>
        <taxon>Cytophagaceae</taxon>
        <taxon>Spirosoma</taxon>
    </lineage>
</organism>
<sequence length="61" mass="6962">MAHLITYSRYHFFNGILQEAFSKKRLQHIGFSGKVELADSLSQVAELPLSDQHKEALLECD</sequence>
<dbReference type="Proteomes" id="UP000436006">
    <property type="component" value="Unassembled WGS sequence"/>
</dbReference>
<accession>A0A7K1SFG7</accession>
<keyword evidence="2" id="KW-1185">Reference proteome</keyword>
<dbReference type="EMBL" id="WPIN01000007">
    <property type="protein sequence ID" value="MVM32474.1"/>
    <property type="molecule type" value="Genomic_DNA"/>
</dbReference>
<dbReference type="RefSeq" id="WP_157587184.1">
    <property type="nucleotide sequence ID" value="NZ_WPIN01000007.1"/>
</dbReference>
<dbReference type="AlphaFoldDB" id="A0A7K1SFG7"/>
<reference evidence="1 2" key="1">
    <citation type="submission" date="2019-12" db="EMBL/GenBank/DDBJ databases">
        <title>Spirosoma sp. HMF4905 genome sequencing and assembly.</title>
        <authorList>
            <person name="Kang H."/>
            <person name="Cha I."/>
            <person name="Kim H."/>
            <person name="Joh K."/>
        </authorList>
    </citation>
    <scope>NUCLEOTIDE SEQUENCE [LARGE SCALE GENOMIC DNA]</scope>
    <source>
        <strain evidence="1 2">HMF4905</strain>
    </source>
</reference>
<comment type="caution">
    <text evidence="1">The sequence shown here is derived from an EMBL/GenBank/DDBJ whole genome shotgun (WGS) entry which is preliminary data.</text>
</comment>
<evidence type="ECO:0000313" key="2">
    <source>
        <dbReference type="Proteomes" id="UP000436006"/>
    </source>
</evidence>
<proteinExistence type="predicted"/>
<gene>
    <name evidence="1" type="ORF">GO755_20695</name>
</gene>
<protein>
    <submittedName>
        <fullName evidence="1">Uncharacterized protein</fullName>
    </submittedName>
</protein>
<name>A0A7K1SFG7_9BACT</name>
<evidence type="ECO:0000313" key="1">
    <source>
        <dbReference type="EMBL" id="MVM32474.1"/>
    </source>
</evidence>